<sequence>MPMACVNSAVSSAVPAVTWVSSKTLTALPPRSLFRWPWPWRRNGLWHSQSQSVSAPPSALVSCAPAKN</sequence>
<evidence type="ECO:0000256" key="1">
    <source>
        <dbReference type="SAM" id="MobiDB-lite"/>
    </source>
</evidence>
<feature type="region of interest" description="Disordered" evidence="1">
    <location>
        <begin position="49"/>
        <end position="68"/>
    </location>
</feature>
<protein>
    <submittedName>
        <fullName evidence="2">Uncharacterized protein</fullName>
    </submittedName>
</protein>
<organism evidence="2">
    <name type="scientific">Siphoviridae sp. ctRlz6</name>
    <dbReference type="NCBI Taxonomy" id="2823581"/>
    <lineage>
        <taxon>Viruses</taxon>
        <taxon>Duplodnaviria</taxon>
        <taxon>Heunggongvirae</taxon>
        <taxon>Uroviricota</taxon>
        <taxon>Caudoviricetes</taxon>
    </lineage>
</organism>
<name>A0A8S5LDS8_9CAUD</name>
<feature type="compositionally biased region" description="Low complexity" evidence="1">
    <location>
        <begin position="49"/>
        <end position="62"/>
    </location>
</feature>
<reference evidence="2" key="1">
    <citation type="journal article" date="2021" name="Proc. Natl. Acad. Sci. U.S.A.">
        <title>A Catalog of Tens of Thousands of Viruses from Human Metagenomes Reveals Hidden Associations with Chronic Diseases.</title>
        <authorList>
            <person name="Tisza M.J."/>
            <person name="Buck C.B."/>
        </authorList>
    </citation>
    <scope>NUCLEOTIDE SEQUENCE</scope>
    <source>
        <strain evidence="2">CtRlz6</strain>
    </source>
</reference>
<proteinExistence type="predicted"/>
<accession>A0A8S5LDS8</accession>
<dbReference type="EMBL" id="BK014691">
    <property type="protein sequence ID" value="DAD68078.1"/>
    <property type="molecule type" value="Genomic_DNA"/>
</dbReference>
<evidence type="ECO:0000313" key="2">
    <source>
        <dbReference type="EMBL" id="DAD68078.1"/>
    </source>
</evidence>